<proteinExistence type="inferred from homology"/>
<dbReference type="InterPro" id="IPR000812">
    <property type="entry name" value="TFIIB"/>
</dbReference>
<feature type="non-terminal residue" evidence="7">
    <location>
        <position position="216"/>
    </location>
</feature>
<dbReference type="GO" id="GO:0097550">
    <property type="term" value="C:transcription preinitiation complex"/>
    <property type="evidence" value="ECO:0007669"/>
    <property type="project" value="TreeGrafter"/>
</dbReference>
<sequence length="216" mass="24571">MTIVPDECEECNGNNFEEDSNGFEACIDCGMIKSDTVIDYGKDTHTYSDSETDQDRWGLPKSQLIHDGGLTTDIDWRNQDYSGRKLSPSMRRTMNRLRTQHQRTRIKDAIERNLVVALAELQRLASRMDLPLTIRTGAARFYRKAVDNKLVRGRSIEGVVAASLYLACRMLNQPRTLDEVGHHSRTGRKEIGRTYRAIVKELKLQVPSAEPKGYVP</sequence>
<dbReference type="InterPro" id="IPR036915">
    <property type="entry name" value="Cyclin-like_sf"/>
</dbReference>
<evidence type="ECO:0000256" key="2">
    <source>
        <dbReference type="ARBA" id="ARBA00013932"/>
    </source>
</evidence>
<dbReference type="GO" id="GO:0070897">
    <property type="term" value="P:transcription preinitiation complex assembly"/>
    <property type="evidence" value="ECO:0007669"/>
    <property type="project" value="InterPro"/>
</dbReference>
<name>A0A382J762_9ZZZZ</name>
<dbReference type="PROSITE" id="PS00782">
    <property type="entry name" value="TFIIB"/>
    <property type="match status" value="1"/>
</dbReference>
<keyword evidence="3" id="KW-0677">Repeat</keyword>
<evidence type="ECO:0000259" key="6">
    <source>
        <dbReference type="SMART" id="SM00385"/>
    </source>
</evidence>
<organism evidence="7">
    <name type="scientific">marine metagenome</name>
    <dbReference type="NCBI Taxonomy" id="408172"/>
    <lineage>
        <taxon>unclassified sequences</taxon>
        <taxon>metagenomes</taxon>
        <taxon>ecological metagenomes</taxon>
    </lineage>
</organism>
<dbReference type="AlphaFoldDB" id="A0A382J762"/>
<dbReference type="GO" id="GO:0017025">
    <property type="term" value="F:TBP-class protein binding"/>
    <property type="evidence" value="ECO:0007669"/>
    <property type="project" value="InterPro"/>
</dbReference>
<dbReference type="Gene3D" id="1.10.472.170">
    <property type="match status" value="1"/>
</dbReference>
<dbReference type="PANTHER" id="PTHR11618">
    <property type="entry name" value="TRANSCRIPTION INITIATION FACTOR IIB-RELATED"/>
    <property type="match status" value="1"/>
</dbReference>
<dbReference type="InterPro" id="IPR023486">
    <property type="entry name" value="TFIIB_CS"/>
</dbReference>
<protein>
    <recommendedName>
        <fullName evidence="2">Transcription initiation factor IIB</fullName>
    </recommendedName>
</protein>
<comment type="similarity">
    <text evidence="1">Belongs to the TFIIB family.</text>
</comment>
<keyword evidence="5" id="KW-0804">Transcription</keyword>
<feature type="domain" description="Cyclin-like" evidence="6">
    <location>
        <begin position="119"/>
        <end position="200"/>
    </location>
</feature>
<dbReference type="FunFam" id="1.10.472.170:FF:000001">
    <property type="entry name" value="Transcription initiation factor IIB"/>
    <property type="match status" value="1"/>
</dbReference>
<dbReference type="SUPFAM" id="SSF57783">
    <property type="entry name" value="Zinc beta-ribbon"/>
    <property type="match status" value="1"/>
</dbReference>
<evidence type="ECO:0000256" key="1">
    <source>
        <dbReference type="ARBA" id="ARBA00010857"/>
    </source>
</evidence>
<evidence type="ECO:0000313" key="7">
    <source>
        <dbReference type="EMBL" id="SVC07628.1"/>
    </source>
</evidence>
<reference evidence="7" key="1">
    <citation type="submission" date="2018-05" db="EMBL/GenBank/DDBJ databases">
        <authorList>
            <person name="Lanie J.A."/>
            <person name="Ng W.-L."/>
            <person name="Kazmierczak K.M."/>
            <person name="Andrzejewski T.M."/>
            <person name="Davidsen T.M."/>
            <person name="Wayne K.J."/>
            <person name="Tettelin H."/>
            <person name="Glass J.I."/>
            <person name="Rusch D."/>
            <person name="Podicherti R."/>
            <person name="Tsui H.-C.T."/>
            <person name="Winkler M.E."/>
        </authorList>
    </citation>
    <scope>NUCLEOTIDE SEQUENCE</scope>
</reference>
<evidence type="ECO:0000256" key="5">
    <source>
        <dbReference type="ARBA" id="ARBA00023163"/>
    </source>
</evidence>
<dbReference type="Pfam" id="PF00382">
    <property type="entry name" value="TFIIB"/>
    <property type="match status" value="1"/>
</dbReference>
<gene>
    <name evidence="7" type="ORF">METZ01_LOCUS260482</name>
</gene>
<accession>A0A382J762</accession>
<dbReference type="InterPro" id="IPR013150">
    <property type="entry name" value="TFIIB_cyclin"/>
</dbReference>
<dbReference type="SUPFAM" id="SSF47954">
    <property type="entry name" value="Cyclin-like"/>
    <property type="match status" value="1"/>
</dbReference>
<dbReference type="InterPro" id="IPR013763">
    <property type="entry name" value="Cyclin-like_dom"/>
</dbReference>
<evidence type="ECO:0000256" key="4">
    <source>
        <dbReference type="ARBA" id="ARBA00023015"/>
    </source>
</evidence>
<dbReference type="PRINTS" id="PR00685">
    <property type="entry name" value="TIFACTORIIB"/>
</dbReference>
<dbReference type="CDD" id="cd20549">
    <property type="entry name" value="CYCLIN_TFIIB_archaea_like_rpt1"/>
    <property type="match status" value="1"/>
</dbReference>
<dbReference type="SMART" id="SM00385">
    <property type="entry name" value="CYCLIN"/>
    <property type="match status" value="1"/>
</dbReference>
<evidence type="ECO:0000256" key="3">
    <source>
        <dbReference type="ARBA" id="ARBA00022737"/>
    </source>
</evidence>
<keyword evidence="4" id="KW-0805">Transcription regulation</keyword>
<dbReference type="PANTHER" id="PTHR11618:SF13">
    <property type="entry name" value="TRANSCRIPTION INITIATION FACTOR IIB"/>
    <property type="match status" value="1"/>
</dbReference>
<dbReference type="EMBL" id="UINC01072178">
    <property type="protein sequence ID" value="SVC07628.1"/>
    <property type="molecule type" value="Genomic_DNA"/>
</dbReference>